<evidence type="ECO:0000259" key="7">
    <source>
        <dbReference type="Pfam" id="PF00955"/>
    </source>
</evidence>
<sequence>MCQRVMANPDDSGAPKEGGGGGDERFRVSCNWRRPFAEMRNDLNRRRPHYLSDWTDAYTRKVVSSALFMFFTSIAPGITFSALLGDQTRVDGRAQLGPVEVILSTAVTGSIFAIFGGQPLVIVGVTGPVTIFTIAVFNISDALGIDFLPFYCWVQIWAALMHMGLAASNACSLITLVTRYSCETFGMLIAVIYIYNGLRNLITYFVDLDPQPALLSLVVGLGTTWLALLLTSARSWSILNRTARTLLADYGATASIFFFCFVPYMGANYDLTPAAHGDNITASTIATLDVPDAVEPSADRGWLINPADCPAWAIVLAIAPALILTVLFFFDHNVSSLLAQAPEFGLKKGTAYHWDFFVIGVQMLVTGLLGIPPVNGLIPQAPLHTDSLCEKEWRTRPAGHSAHDKVEVITHCHEQRVSGLAQAVLIGLTLCALTVLGYIPIAALDGLFIYMGIASFGGNSFYQRLVLFITDPARRAARGLDFLDGVPSGVVRRYTALQLLILACIFGVTLVPYANCLFPVLIAVLVPLRIVTLPKLFGRENVDALDADGNAPDLARHSADADGAAEGTVGGAAAGTICAEDGEAGPGAATEVV</sequence>
<dbReference type="Pfam" id="PF00955">
    <property type="entry name" value="HCO3_cotransp"/>
    <property type="match status" value="2"/>
</dbReference>
<feature type="transmembrane region" description="Helical" evidence="6">
    <location>
        <begin position="423"/>
        <end position="441"/>
    </location>
</feature>
<organism evidence="8 9">
    <name type="scientific">Emiliania huxleyi (strain CCMP1516)</name>
    <dbReference type="NCBI Taxonomy" id="280463"/>
    <lineage>
        <taxon>Eukaryota</taxon>
        <taxon>Haptista</taxon>
        <taxon>Haptophyta</taxon>
        <taxon>Prymnesiophyceae</taxon>
        <taxon>Isochrysidales</taxon>
        <taxon>Noelaerhabdaceae</taxon>
        <taxon>Emiliania</taxon>
    </lineage>
</organism>
<evidence type="ECO:0000313" key="9">
    <source>
        <dbReference type="Proteomes" id="UP000013827"/>
    </source>
</evidence>
<evidence type="ECO:0000256" key="3">
    <source>
        <dbReference type="ARBA" id="ARBA00022989"/>
    </source>
</evidence>
<evidence type="ECO:0000256" key="2">
    <source>
        <dbReference type="ARBA" id="ARBA00022692"/>
    </source>
</evidence>
<keyword evidence="4 6" id="KW-0472">Membrane</keyword>
<feature type="transmembrane region" description="Helical" evidence="6">
    <location>
        <begin position="62"/>
        <end position="84"/>
    </location>
</feature>
<evidence type="ECO:0000256" key="4">
    <source>
        <dbReference type="ARBA" id="ARBA00023136"/>
    </source>
</evidence>
<dbReference type="HOGENOM" id="CLU_002289_7_2_1"/>
<comment type="subcellular location">
    <subcellularLocation>
        <location evidence="1">Membrane</location>
        <topology evidence="1">Multi-pass membrane protein</topology>
    </subcellularLocation>
</comment>
<reference evidence="9" key="1">
    <citation type="journal article" date="2013" name="Nature">
        <title>Pan genome of the phytoplankton Emiliania underpins its global distribution.</title>
        <authorList>
            <person name="Read B.A."/>
            <person name="Kegel J."/>
            <person name="Klute M.J."/>
            <person name="Kuo A."/>
            <person name="Lefebvre S.C."/>
            <person name="Maumus F."/>
            <person name="Mayer C."/>
            <person name="Miller J."/>
            <person name="Monier A."/>
            <person name="Salamov A."/>
            <person name="Young J."/>
            <person name="Aguilar M."/>
            <person name="Claverie J.M."/>
            <person name="Frickenhaus S."/>
            <person name="Gonzalez K."/>
            <person name="Herman E.K."/>
            <person name="Lin Y.C."/>
            <person name="Napier J."/>
            <person name="Ogata H."/>
            <person name="Sarno A.F."/>
            <person name="Shmutz J."/>
            <person name="Schroeder D."/>
            <person name="de Vargas C."/>
            <person name="Verret F."/>
            <person name="von Dassow P."/>
            <person name="Valentin K."/>
            <person name="Van de Peer Y."/>
            <person name="Wheeler G."/>
            <person name="Dacks J.B."/>
            <person name="Delwiche C.F."/>
            <person name="Dyhrman S.T."/>
            <person name="Glockner G."/>
            <person name="John U."/>
            <person name="Richards T."/>
            <person name="Worden A.Z."/>
            <person name="Zhang X."/>
            <person name="Grigoriev I.V."/>
            <person name="Allen A.E."/>
            <person name="Bidle K."/>
            <person name="Borodovsky M."/>
            <person name="Bowler C."/>
            <person name="Brownlee C."/>
            <person name="Cock J.M."/>
            <person name="Elias M."/>
            <person name="Gladyshev V.N."/>
            <person name="Groth M."/>
            <person name="Guda C."/>
            <person name="Hadaegh A."/>
            <person name="Iglesias-Rodriguez M.D."/>
            <person name="Jenkins J."/>
            <person name="Jones B.M."/>
            <person name="Lawson T."/>
            <person name="Leese F."/>
            <person name="Lindquist E."/>
            <person name="Lobanov A."/>
            <person name="Lomsadze A."/>
            <person name="Malik S.B."/>
            <person name="Marsh M.E."/>
            <person name="Mackinder L."/>
            <person name="Mock T."/>
            <person name="Mueller-Roeber B."/>
            <person name="Pagarete A."/>
            <person name="Parker M."/>
            <person name="Probert I."/>
            <person name="Quesneville H."/>
            <person name="Raines C."/>
            <person name="Rensing S.A."/>
            <person name="Riano-Pachon D.M."/>
            <person name="Richier S."/>
            <person name="Rokitta S."/>
            <person name="Shiraiwa Y."/>
            <person name="Soanes D.M."/>
            <person name="van der Giezen M."/>
            <person name="Wahlund T.M."/>
            <person name="Williams B."/>
            <person name="Wilson W."/>
            <person name="Wolfe G."/>
            <person name="Wurch L.L."/>
        </authorList>
    </citation>
    <scope>NUCLEOTIDE SEQUENCE</scope>
</reference>
<feature type="region of interest" description="Disordered" evidence="5">
    <location>
        <begin position="1"/>
        <end position="24"/>
    </location>
</feature>
<feature type="transmembrane region" description="Helical" evidence="6">
    <location>
        <begin position="490"/>
        <end position="511"/>
    </location>
</feature>
<dbReference type="GO" id="GO:0005886">
    <property type="term" value="C:plasma membrane"/>
    <property type="evidence" value="ECO:0007669"/>
    <property type="project" value="TreeGrafter"/>
</dbReference>
<dbReference type="AlphaFoldDB" id="A0A0D3ISD7"/>
<name>A0A0D3ISD7_EMIH1</name>
<feature type="transmembrane region" description="Helical" evidence="6">
    <location>
        <begin position="96"/>
        <end position="115"/>
    </location>
</feature>
<keyword evidence="3 6" id="KW-1133">Transmembrane helix</keyword>
<dbReference type="PANTHER" id="PTHR11453:SF82">
    <property type="entry name" value="BORON TRANSPORTER 1"/>
    <property type="match status" value="1"/>
</dbReference>
<dbReference type="eggNOG" id="KOG1172">
    <property type="taxonomic scope" value="Eukaryota"/>
</dbReference>
<dbReference type="EnsemblProtists" id="EOD14172">
    <property type="protein sequence ID" value="EOD14172"/>
    <property type="gene ID" value="EMIHUDRAFT_436956"/>
</dbReference>
<dbReference type="GO" id="GO:0050801">
    <property type="term" value="P:monoatomic ion homeostasis"/>
    <property type="evidence" value="ECO:0007669"/>
    <property type="project" value="TreeGrafter"/>
</dbReference>
<reference evidence="8" key="2">
    <citation type="submission" date="2024-10" db="UniProtKB">
        <authorList>
            <consortium name="EnsemblProtists"/>
        </authorList>
    </citation>
    <scope>IDENTIFICATION</scope>
</reference>
<feature type="transmembrane region" description="Helical" evidence="6">
    <location>
        <begin position="120"/>
        <end position="139"/>
    </location>
</feature>
<dbReference type="GeneID" id="17260202"/>
<dbReference type="InterPro" id="IPR003020">
    <property type="entry name" value="HCO3_transpt_euk"/>
</dbReference>
<evidence type="ECO:0000313" key="8">
    <source>
        <dbReference type="EnsemblProtists" id="EOD14172"/>
    </source>
</evidence>
<keyword evidence="9" id="KW-1185">Reference proteome</keyword>
<accession>A0A0D3ISD7</accession>
<dbReference type="OMA" id="RRAPFYW"/>
<feature type="transmembrane region" description="Helical" evidence="6">
    <location>
        <begin position="245"/>
        <end position="265"/>
    </location>
</feature>
<feature type="transmembrane region" description="Helical" evidence="6">
    <location>
        <begin position="185"/>
        <end position="206"/>
    </location>
</feature>
<feature type="domain" description="Bicarbonate transporter-like transmembrane" evidence="7">
    <location>
        <begin position="34"/>
        <end position="206"/>
    </location>
</feature>
<dbReference type="Proteomes" id="UP000013827">
    <property type="component" value="Unassembled WGS sequence"/>
</dbReference>
<evidence type="ECO:0000256" key="6">
    <source>
        <dbReference type="SAM" id="Phobius"/>
    </source>
</evidence>
<dbReference type="KEGG" id="ehx:EMIHUDRAFT_436956"/>
<feature type="transmembrane region" description="Helical" evidence="6">
    <location>
        <begin position="212"/>
        <end position="233"/>
    </location>
</feature>
<dbReference type="Gene3D" id="1.10.287.570">
    <property type="entry name" value="Helical hairpin bin"/>
    <property type="match status" value="1"/>
</dbReference>
<feature type="transmembrane region" description="Helical" evidence="6">
    <location>
        <begin position="159"/>
        <end position="178"/>
    </location>
</feature>
<feature type="domain" description="Bicarbonate transporter-like transmembrane" evidence="7">
    <location>
        <begin position="209"/>
        <end position="548"/>
    </location>
</feature>
<evidence type="ECO:0000256" key="5">
    <source>
        <dbReference type="SAM" id="MobiDB-lite"/>
    </source>
</evidence>
<dbReference type="PRINTS" id="PR01231">
    <property type="entry name" value="HCO3TRNSPORT"/>
</dbReference>
<proteinExistence type="predicted"/>
<keyword evidence="2 6" id="KW-0812">Transmembrane</keyword>
<dbReference type="RefSeq" id="XP_005766601.1">
    <property type="nucleotide sequence ID" value="XM_005766544.1"/>
</dbReference>
<dbReference type="PaxDb" id="2903-EOD14172"/>
<feature type="transmembrane region" description="Helical" evidence="6">
    <location>
        <begin position="311"/>
        <end position="330"/>
    </location>
</feature>
<evidence type="ECO:0000256" key="1">
    <source>
        <dbReference type="ARBA" id="ARBA00004141"/>
    </source>
</evidence>
<dbReference type="STRING" id="2903.R1BWN0"/>
<feature type="transmembrane region" description="Helical" evidence="6">
    <location>
        <begin position="447"/>
        <end position="469"/>
    </location>
</feature>
<dbReference type="InterPro" id="IPR011531">
    <property type="entry name" value="HCO3_transpt-like_TM_dom"/>
</dbReference>
<dbReference type="GO" id="GO:0005452">
    <property type="term" value="F:solute:inorganic anion antiporter activity"/>
    <property type="evidence" value="ECO:0007669"/>
    <property type="project" value="InterPro"/>
</dbReference>
<dbReference type="PANTHER" id="PTHR11453">
    <property type="entry name" value="ANION EXCHANGE PROTEIN"/>
    <property type="match status" value="1"/>
</dbReference>
<dbReference type="GO" id="GO:0006820">
    <property type="term" value="P:monoatomic anion transport"/>
    <property type="evidence" value="ECO:0007669"/>
    <property type="project" value="InterPro"/>
</dbReference>
<protein>
    <recommendedName>
        <fullName evidence="7">Bicarbonate transporter-like transmembrane domain-containing protein</fullName>
    </recommendedName>
</protein>